<dbReference type="AlphaFoldDB" id="A0A8B8AC17"/>
<evidence type="ECO:0000259" key="1">
    <source>
        <dbReference type="SMART" id="SM00128"/>
    </source>
</evidence>
<keyword evidence="2" id="KW-1185">Reference proteome</keyword>
<accession>A0A8B8AC17</accession>
<proteinExistence type="predicted"/>
<dbReference type="SUPFAM" id="SSF56219">
    <property type="entry name" value="DNase I-like"/>
    <property type="match status" value="1"/>
</dbReference>
<dbReference type="PANTHER" id="PTHR11200">
    <property type="entry name" value="INOSITOL 5-PHOSPHATASE"/>
    <property type="match status" value="1"/>
</dbReference>
<name>A0A8B8AC17_CRAVI</name>
<dbReference type="OrthoDB" id="62798at2759"/>
<dbReference type="Proteomes" id="UP000694844">
    <property type="component" value="Chromosome 6"/>
</dbReference>
<dbReference type="Gene3D" id="3.60.10.10">
    <property type="entry name" value="Endonuclease/exonuclease/phosphatase"/>
    <property type="match status" value="1"/>
</dbReference>
<organism evidence="2 3">
    <name type="scientific">Crassostrea virginica</name>
    <name type="common">Eastern oyster</name>
    <dbReference type="NCBI Taxonomy" id="6565"/>
    <lineage>
        <taxon>Eukaryota</taxon>
        <taxon>Metazoa</taxon>
        <taxon>Spiralia</taxon>
        <taxon>Lophotrochozoa</taxon>
        <taxon>Mollusca</taxon>
        <taxon>Bivalvia</taxon>
        <taxon>Autobranchia</taxon>
        <taxon>Pteriomorphia</taxon>
        <taxon>Ostreida</taxon>
        <taxon>Ostreoidea</taxon>
        <taxon>Ostreidae</taxon>
        <taxon>Crassostrea</taxon>
    </lineage>
</organism>
<protein>
    <submittedName>
        <fullName evidence="3">Type II inositol 1,4,5-trisphosphate 5-phosphatase-like</fullName>
    </submittedName>
</protein>
<dbReference type="GO" id="GO:0016020">
    <property type="term" value="C:membrane"/>
    <property type="evidence" value="ECO:0007669"/>
    <property type="project" value="TreeGrafter"/>
</dbReference>
<evidence type="ECO:0000313" key="3">
    <source>
        <dbReference type="RefSeq" id="XP_022287474.1"/>
    </source>
</evidence>
<dbReference type="KEGG" id="cvn:111100140"/>
<dbReference type="Pfam" id="PF22669">
    <property type="entry name" value="Exo_endo_phos2"/>
    <property type="match status" value="1"/>
</dbReference>
<dbReference type="InterPro" id="IPR046985">
    <property type="entry name" value="IP5"/>
</dbReference>
<dbReference type="InterPro" id="IPR036691">
    <property type="entry name" value="Endo/exonu/phosph_ase_sf"/>
</dbReference>
<dbReference type="GO" id="GO:0046856">
    <property type="term" value="P:phosphatidylinositol dephosphorylation"/>
    <property type="evidence" value="ECO:0007669"/>
    <property type="project" value="InterPro"/>
</dbReference>
<dbReference type="InterPro" id="IPR000300">
    <property type="entry name" value="IPPc"/>
</dbReference>
<dbReference type="RefSeq" id="XP_022287474.1">
    <property type="nucleotide sequence ID" value="XM_022431766.1"/>
</dbReference>
<dbReference type="GO" id="GO:0004439">
    <property type="term" value="F:phosphatidylinositol-4,5-bisphosphate 5-phosphatase activity"/>
    <property type="evidence" value="ECO:0007669"/>
    <property type="project" value="TreeGrafter"/>
</dbReference>
<dbReference type="GeneID" id="111100140"/>
<dbReference type="SMART" id="SM00128">
    <property type="entry name" value="IPPc"/>
    <property type="match status" value="1"/>
</dbReference>
<feature type="domain" description="Inositol polyphosphate-related phosphatase" evidence="1">
    <location>
        <begin position="1"/>
        <end position="186"/>
    </location>
</feature>
<dbReference type="PANTHER" id="PTHR11200:SF300">
    <property type="entry name" value="TYPE II INOSITOL 1,4,5-TRISPHOSPHATE 5-PHOSPHATASE"/>
    <property type="match status" value="1"/>
</dbReference>
<gene>
    <name evidence="3" type="primary">LOC111100140</name>
</gene>
<evidence type="ECO:0000313" key="2">
    <source>
        <dbReference type="Proteomes" id="UP000694844"/>
    </source>
</evidence>
<sequence length="207" mass="24257">MGIMGNKGGVGVRMTLHNTSMCFINTHLAAHLEKNERRNQDFRDIENNMRFRQFLRPSDHDQIFWMGDLNYRIDGLEMEKVKSCVEKNDLENLLPYDQLHQQIGITDVFRGYKEGNINFCPTYKYKTGSNDWHASKQRPRIPSWCDRILYKGEGIKQVDYRSHLVDCVSDHKPVTSLFKIKVKVIDENKADGVLQGIKEKMDNFENR</sequence>
<reference evidence="3" key="1">
    <citation type="submission" date="2025-08" db="UniProtKB">
        <authorList>
            <consortium name="RefSeq"/>
        </authorList>
    </citation>
    <scope>IDENTIFICATION</scope>
    <source>
        <tissue evidence="3">Whole sample</tissue>
    </source>
</reference>